<reference evidence="1 2" key="1">
    <citation type="submission" date="2019-08" db="EMBL/GenBank/DDBJ databases">
        <title>Lentzea from Indian Himalayas.</title>
        <authorList>
            <person name="Mandal S."/>
            <person name="Mallick Gupta A."/>
            <person name="Maiti P.K."/>
            <person name="Sarkar J."/>
            <person name="Mandal S."/>
        </authorList>
    </citation>
    <scope>NUCLEOTIDE SEQUENCE [LARGE SCALE GENOMIC DNA]</scope>
    <source>
        <strain evidence="1 2">PSKA42</strain>
    </source>
</reference>
<proteinExistence type="predicted"/>
<gene>
    <name evidence="1" type="ORF">FXN61_33655</name>
</gene>
<sequence length="307" mass="32911">MATAGRKARRKPPRYRFDVPRGQRDFGINVRLSGDPNQLVFGFLESPDGQLLSQQSNVTAVDPEGNPIFIRELQEFRRDPAPGRWTFTVVAPNPVAGTAISQDFTGTLQFNLIEASATGLPASPGTVLPAGQPTLARVTVRNTGIAPQPFFVDARSTATGDLRLVTEDDETGVPFPQEESLDYQVPPLTTRLTATVAATAPVHVELRSITGQPEALGRSNAQNVATASIRAAEVQPGPWAALASLVGPFPPDGAPPATADYRAVARTQLFDDAVTSSTGNVWLAAVRPDRRSSLRWCWTPARPAPSR</sequence>
<organism evidence="1 2">
    <name type="scientific">Lentzea indica</name>
    <dbReference type="NCBI Taxonomy" id="2604800"/>
    <lineage>
        <taxon>Bacteria</taxon>
        <taxon>Bacillati</taxon>
        <taxon>Actinomycetota</taxon>
        <taxon>Actinomycetes</taxon>
        <taxon>Pseudonocardiales</taxon>
        <taxon>Pseudonocardiaceae</taxon>
        <taxon>Lentzea</taxon>
    </lineage>
</organism>
<evidence type="ECO:0000313" key="1">
    <source>
        <dbReference type="EMBL" id="NKE61443.1"/>
    </source>
</evidence>
<protein>
    <submittedName>
        <fullName evidence="1">Uncharacterized protein</fullName>
    </submittedName>
</protein>
<dbReference type="EMBL" id="VSRL01000175">
    <property type="protein sequence ID" value="NKE61443.1"/>
    <property type="molecule type" value="Genomic_DNA"/>
</dbReference>
<keyword evidence="2" id="KW-1185">Reference proteome</keyword>
<accession>A0ABX1FR06</accession>
<name>A0ABX1FR06_9PSEU</name>
<dbReference type="Proteomes" id="UP001515943">
    <property type="component" value="Unassembled WGS sequence"/>
</dbReference>
<evidence type="ECO:0000313" key="2">
    <source>
        <dbReference type="Proteomes" id="UP001515943"/>
    </source>
</evidence>
<comment type="caution">
    <text evidence="1">The sequence shown here is derived from an EMBL/GenBank/DDBJ whole genome shotgun (WGS) entry which is preliminary data.</text>
</comment>